<protein>
    <recommendedName>
        <fullName evidence="3">Lipoprotein</fullName>
    </recommendedName>
</protein>
<reference evidence="2" key="1">
    <citation type="submission" date="2013-04" db="EMBL/GenBank/DDBJ databases">
        <title>Comparative Genomics of Relapsing Fever Spirochetes.</title>
        <authorList>
            <person name="Schwan T.G."/>
            <person name="Raffel S.J."/>
            <person name="Porcella S.F."/>
            <person name="Martens C.A."/>
            <person name="Bruno D.P."/>
            <person name="Ricklefs S.M."/>
            <person name="Barbian K.B."/>
        </authorList>
    </citation>
    <scope>NUCLEOTIDE SEQUENCE</scope>
    <source>
        <strain evidence="2">MTW</strain>
        <plasmid evidence="2">unnamed</plasmid>
    </source>
</reference>
<evidence type="ECO:0000313" key="2">
    <source>
        <dbReference type="EMBL" id="AHH14530.1"/>
    </source>
</evidence>
<keyword evidence="2" id="KW-0614">Plasmid</keyword>
<dbReference type="EMBL" id="CP005690">
    <property type="protein sequence ID" value="AHH14530.1"/>
    <property type="molecule type" value="Genomic_DNA"/>
</dbReference>
<dbReference type="AlphaFoldDB" id="W5T5B6"/>
<evidence type="ECO:0000256" key="1">
    <source>
        <dbReference type="SAM" id="MobiDB-lite"/>
    </source>
</evidence>
<proteinExistence type="predicted"/>
<evidence type="ECO:0008006" key="3">
    <source>
        <dbReference type="Google" id="ProtNLM"/>
    </source>
</evidence>
<organism evidence="2">
    <name type="scientific">Borrelia hermsii MTW</name>
    <dbReference type="NCBI Taxonomy" id="1313291"/>
    <lineage>
        <taxon>Bacteria</taxon>
        <taxon>Pseudomonadati</taxon>
        <taxon>Spirochaetota</taxon>
        <taxon>Spirochaetia</taxon>
        <taxon>Spirochaetales</taxon>
        <taxon>Borreliaceae</taxon>
        <taxon>Borrelia</taxon>
    </lineage>
</organism>
<feature type="region of interest" description="Disordered" evidence="1">
    <location>
        <begin position="27"/>
        <end position="87"/>
    </location>
</feature>
<dbReference type="HOGENOM" id="CLU_076832_1_0_12"/>
<dbReference type="PROSITE" id="PS51257">
    <property type="entry name" value="PROKAR_LIPOPROTEIN"/>
    <property type="match status" value="1"/>
</dbReference>
<accession>W5T5B6</accession>
<name>W5T5B6_BORHE</name>
<gene>
    <name evidence="2" type="ORF">BHW_0026401</name>
</gene>
<geneLocation type="plasmid" evidence="2">
    <name>unnamed</name>
</geneLocation>
<sequence>MLMKKICMVMFILNVLVLVLGCGPKDRKAKEKMPLGEDKLRTLAGEDKPGTPAEEDKPGTPAGEDKPGTPAGEDKPGTPAGEDKPGTPEEAYMALVESFNKFKESLSYKPEGFDESKFDNIFSTVWADIPRAQYRQVHISLKRDVESLDNLKAIVMNLTTKTDNSEVNLRTPAELLAVLGIIGIDLGFIESNVNLIKSKDVQDVEGLGELEDMLDDVLIQRETMVGLLQNTIRQAAALSDKEQIKEALKSITDSRKDYTMQMKKCVDNPICVVGRNLTNLRYKIQDKVNALIK</sequence>